<reference evidence="2 3" key="1">
    <citation type="submission" date="2014-04" db="EMBL/GenBank/DDBJ databases">
        <authorList>
            <consortium name="DOE Joint Genome Institute"/>
            <person name="Kuo A."/>
            <person name="Tarkka M."/>
            <person name="Buscot F."/>
            <person name="Kohler A."/>
            <person name="Nagy L.G."/>
            <person name="Floudas D."/>
            <person name="Copeland A."/>
            <person name="Barry K.W."/>
            <person name="Cichocki N."/>
            <person name="Veneault-Fourrey C."/>
            <person name="LaButti K."/>
            <person name="Lindquist E.A."/>
            <person name="Lipzen A."/>
            <person name="Lundell T."/>
            <person name="Morin E."/>
            <person name="Murat C."/>
            <person name="Sun H."/>
            <person name="Tunlid A."/>
            <person name="Henrissat B."/>
            <person name="Grigoriev I.V."/>
            <person name="Hibbett D.S."/>
            <person name="Martin F."/>
            <person name="Nordberg H.P."/>
            <person name="Cantor M.N."/>
            <person name="Hua S.X."/>
        </authorList>
    </citation>
    <scope>NUCLEOTIDE SEQUENCE [LARGE SCALE GENOMIC DNA]</scope>
    <source>
        <strain evidence="2 3">F 1598</strain>
    </source>
</reference>
<dbReference type="Gene3D" id="3.40.50.300">
    <property type="entry name" value="P-loop containing nucleotide triphosphate hydrolases"/>
    <property type="match status" value="1"/>
</dbReference>
<protein>
    <recommendedName>
        <fullName evidence="1">DEAD/DEAH-box helicase domain-containing protein</fullName>
    </recommendedName>
</protein>
<proteinExistence type="predicted"/>
<gene>
    <name evidence="2" type="ORF">PILCRDRAFT_98805</name>
</gene>
<dbReference type="STRING" id="765440.A0A0C3F7R0"/>
<organism evidence="2 3">
    <name type="scientific">Piloderma croceum (strain F 1598)</name>
    <dbReference type="NCBI Taxonomy" id="765440"/>
    <lineage>
        <taxon>Eukaryota</taxon>
        <taxon>Fungi</taxon>
        <taxon>Dikarya</taxon>
        <taxon>Basidiomycota</taxon>
        <taxon>Agaricomycotina</taxon>
        <taxon>Agaricomycetes</taxon>
        <taxon>Agaricomycetidae</taxon>
        <taxon>Atheliales</taxon>
        <taxon>Atheliaceae</taxon>
        <taxon>Piloderma</taxon>
    </lineage>
</organism>
<accession>A0A0C3F7R0</accession>
<dbReference type="SUPFAM" id="SSF52540">
    <property type="entry name" value="P-loop containing nucleoside triphosphate hydrolases"/>
    <property type="match status" value="1"/>
</dbReference>
<feature type="domain" description="DEAD/DEAH-box helicase" evidence="1">
    <location>
        <begin position="48"/>
        <end position="134"/>
    </location>
</feature>
<dbReference type="InterPro" id="IPR027417">
    <property type="entry name" value="P-loop_NTPase"/>
</dbReference>
<dbReference type="InterPro" id="IPR011545">
    <property type="entry name" value="DEAD/DEAH_box_helicase_dom"/>
</dbReference>
<dbReference type="Pfam" id="PF00270">
    <property type="entry name" value="DEAD"/>
    <property type="match status" value="1"/>
</dbReference>
<dbReference type="HOGENOM" id="CLU_535400_0_0_1"/>
<evidence type="ECO:0000313" key="2">
    <source>
        <dbReference type="EMBL" id="KIM75911.1"/>
    </source>
</evidence>
<dbReference type="GO" id="GO:0003676">
    <property type="term" value="F:nucleic acid binding"/>
    <property type="evidence" value="ECO:0007669"/>
    <property type="project" value="InterPro"/>
</dbReference>
<dbReference type="OrthoDB" id="10261556at2759"/>
<dbReference type="Proteomes" id="UP000054166">
    <property type="component" value="Unassembled WGS sequence"/>
</dbReference>
<dbReference type="GO" id="GO:0005524">
    <property type="term" value="F:ATP binding"/>
    <property type="evidence" value="ECO:0007669"/>
    <property type="project" value="InterPro"/>
</dbReference>
<keyword evidence="3" id="KW-1185">Reference proteome</keyword>
<evidence type="ECO:0000259" key="1">
    <source>
        <dbReference type="Pfam" id="PF00270"/>
    </source>
</evidence>
<evidence type="ECO:0000313" key="3">
    <source>
        <dbReference type="Proteomes" id="UP000054166"/>
    </source>
</evidence>
<dbReference type="AlphaFoldDB" id="A0A0C3F7R0"/>
<name>A0A0C3F7R0_PILCF</name>
<dbReference type="EMBL" id="KN833040">
    <property type="protein sequence ID" value="KIM75911.1"/>
    <property type="molecule type" value="Genomic_DNA"/>
</dbReference>
<reference evidence="3" key="2">
    <citation type="submission" date="2015-01" db="EMBL/GenBank/DDBJ databases">
        <title>Evolutionary Origins and Diversification of the Mycorrhizal Mutualists.</title>
        <authorList>
            <consortium name="DOE Joint Genome Institute"/>
            <consortium name="Mycorrhizal Genomics Consortium"/>
            <person name="Kohler A."/>
            <person name="Kuo A."/>
            <person name="Nagy L.G."/>
            <person name="Floudas D."/>
            <person name="Copeland A."/>
            <person name="Barry K.W."/>
            <person name="Cichocki N."/>
            <person name="Veneault-Fourrey C."/>
            <person name="LaButti K."/>
            <person name="Lindquist E.A."/>
            <person name="Lipzen A."/>
            <person name="Lundell T."/>
            <person name="Morin E."/>
            <person name="Murat C."/>
            <person name="Riley R."/>
            <person name="Ohm R."/>
            <person name="Sun H."/>
            <person name="Tunlid A."/>
            <person name="Henrissat B."/>
            <person name="Grigoriev I.V."/>
            <person name="Hibbett D.S."/>
            <person name="Martin F."/>
        </authorList>
    </citation>
    <scope>NUCLEOTIDE SEQUENCE [LARGE SCALE GENOMIC DNA]</scope>
    <source>
        <strain evidence="3">F 1598</strain>
    </source>
</reference>
<sequence>MNGTARTTKSCSNATSTEDLAACLKDLEMLPELIKEKFTTWEDGTHSFQLECMRAQMLQQDILLHAATGLGRTGIAAGPHLLPSSKGKVTMFVSPLLSLHDEQVTTFKEEFGLTAVRVNSFNGGCSRTLVMLEFDPNNYIFVNMGNDCPNIAQVVHAMEHPMNSFHDINFVIPDSMNSPTNIPKTFVYADDITVGGQLTNHLNGRVNVKFHHLGLGCDIRDIDIVVQWKAPTSTSSWVQLSGHYGLAVLLVEKAAFETNSIAIAPEKPAVNMCGRCGQGRGGVRGRGGSRGGKRGTSYTILHGQKCGTHTGAHDAVTIQDEPPLSDETPVEGLFVFMLEKIFKNTPFNFLSTRCCDLCDPSLSDCVQPGLSPAAQHQTAIKKGIAIDSVHDALYAWRCTIKYQHYSKVPTWHCWEQHSNELFKLIQDLNIPSLVLVNSTSKKWAATASSSQPLFSYPCTLQSCHHHLLLHSFHRSQQSSSNPHPYSMSAPHAPAMHFLPTLHFQMGLYS</sequence>
<dbReference type="InParanoid" id="A0A0C3F7R0"/>